<dbReference type="RefSeq" id="XP_019861655.1">
    <property type="nucleotide sequence ID" value="XM_020006096.1"/>
</dbReference>
<keyword evidence="1" id="KW-1133">Transmembrane helix</keyword>
<name>A0AAN0JXI1_AMPQE</name>
<dbReference type="AlphaFoldDB" id="A0AAN0JXI1"/>
<sequence length="313" mass="36002">MAFHKNKFAEVLAFLHTFATDLSLNNLEQINAVIQSLIELCVGNIRNQVIAFNKLVMDPVNRILQLQLKKHDDCLIKESEDFELIKKYVEVKGSVVELLDVMLEEISPQTLTLAKGIGSSLDVNSVLLTMKMFHELQSLPLIKEQKLDDDCERGRNKAYQVLVALIEYKAIDIKDETKLMKRAEEQSCEEALNSCKECSHSIEIHYEEDGAKPIIARIHFPFKAKLREVATELVRWNINRDSMDDKQRALVDLMPALRKDVLHQTKLKETKVMKPFLAYSTVRSRLLMLLTIILNIFVLFVYTVPDKEMGSNR</sequence>
<protein>
    <submittedName>
        <fullName evidence="2">Uncharacterized protein</fullName>
    </submittedName>
</protein>
<keyword evidence="3" id="KW-1185">Reference proteome</keyword>
<dbReference type="Proteomes" id="UP000007879">
    <property type="component" value="Unassembled WGS sequence"/>
</dbReference>
<feature type="transmembrane region" description="Helical" evidence="1">
    <location>
        <begin position="286"/>
        <end position="304"/>
    </location>
</feature>
<keyword evidence="1" id="KW-0812">Transmembrane</keyword>
<proteinExistence type="predicted"/>
<reference evidence="3" key="1">
    <citation type="journal article" date="2010" name="Nature">
        <title>The Amphimedon queenslandica genome and the evolution of animal complexity.</title>
        <authorList>
            <person name="Srivastava M."/>
            <person name="Simakov O."/>
            <person name="Chapman J."/>
            <person name="Fahey B."/>
            <person name="Gauthier M.E."/>
            <person name="Mitros T."/>
            <person name="Richards G.S."/>
            <person name="Conaco C."/>
            <person name="Dacre M."/>
            <person name="Hellsten U."/>
            <person name="Larroux C."/>
            <person name="Putnam N.H."/>
            <person name="Stanke M."/>
            <person name="Adamska M."/>
            <person name="Darling A."/>
            <person name="Degnan S.M."/>
            <person name="Oakley T.H."/>
            <person name="Plachetzki D.C."/>
            <person name="Zhai Y."/>
            <person name="Adamski M."/>
            <person name="Calcino A."/>
            <person name="Cummins S.F."/>
            <person name="Goodstein D.M."/>
            <person name="Harris C."/>
            <person name="Jackson D.J."/>
            <person name="Leys S.P."/>
            <person name="Shu S."/>
            <person name="Woodcroft B.J."/>
            <person name="Vervoort M."/>
            <person name="Kosik K.S."/>
            <person name="Manning G."/>
            <person name="Degnan B.M."/>
            <person name="Rokhsar D.S."/>
        </authorList>
    </citation>
    <scope>NUCLEOTIDE SEQUENCE [LARGE SCALE GENOMIC DNA]</scope>
</reference>
<keyword evidence="1" id="KW-0472">Membrane</keyword>
<dbReference type="KEGG" id="aqu:109590171"/>
<evidence type="ECO:0000256" key="1">
    <source>
        <dbReference type="SAM" id="Phobius"/>
    </source>
</evidence>
<evidence type="ECO:0000313" key="3">
    <source>
        <dbReference type="Proteomes" id="UP000007879"/>
    </source>
</evidence>
<accession>A0AAN0JXI1</accession>
<evidence type="ECO:0000313" key="2">
    <source>
        <dbReference type="EnsemblMetazoa" id="XP_019861655.1"/>
    </source>
</evidence>
<dbReference type="GeneID" id="109590171"/>
<organism evidence="2 3">
    <name type="scientific">Amphimedon queenslandica</name>
    <name type="common">Sponge</name>
    <dbReference type="NCBI Taxonomy" id="400682"/>
    <lineage>
        <taxon>Eukaryota</taxon>
        <taxon>Metazoa</taxon>
        <taxon>Porifera</taxon>
        <taxon>Demospongiae</taxon>
        <taxon>Heteroscleromorpha</taxon>
        <taxon>Haplosclerida</taxon>
        <taxon>Niphatidae</taxon>
        <taxon>Amphimedon</taxon>
    </lineage>
</organism>
<reference evidence="2" key="2">
    <citation type="submission" date="2024-06" db="UniProtKB">
        <authorList>
            <consortium name="EnsemblMetazoa"/>
        </authorList>
    </citation>
    <scope>IDENTIFICATION</scope>
</reference>
<dbReference type="EnsemblMetazoa" id="XM_020006096.1">
    <property type="protein sequence ID" value="XP_019861655.1"/>
    <property type="gene ID" value="LOC109590171"/>
</dbReference>